<evidence type="ECO:0000256" key="2">
    <source>
        <dbReference type="ARBA" id="ARBA00012150"/>
    </source>
</evidence>
<feature type="active site" evidence="5">
    <location>
        <position position="30"/>
    </location>
</feature>
<dbReference type="EMBL" id="JAERSG010000001">
    <property type="protein sequence ID" value="MBL0747019.1"/>
    <property type="molecule type" value="Genomic_DNA"/>
</dbReference>
<dbReference type="EC" id="3.6.1.7" evidence="2 5"/>
<dbReference type="PANTHER" id="PTHR47268:SF4">
    <property type="entry name" value="ACYLPHOSPHATASE"/>
    <property type="match status" value="1"/>
</dbReference>
<feature type="domain" description="Acylphosphatase-like" evidence="8">
    <location>
        <begin position="15"/>
        <end position="101"/>
    </location>
</feature>
<organism evidence="9 10">
    <name type="scientific">Nocardioides baculatus</name>
    <dbReference type="NCBI Taxonomy" id="2801337"/>
    <lineage>
        <taxon>Bacteria</taxon>
        <taxon>Bacillati</taxon>
        <taxon>Actinomycetota</taxon>
        <taxon>Actinomycetes</taxon>
        <taxon>Propionibacteriales</taxon>
        <taxon>Nocardioidaceae</taxon>
        <taxon>Nocardioides</taxon>
    </lineage>
</organism>
<comment type="catalytic activity">
    <reaction evidence="4 5 6">
        <text>an acyl phosphate + H2O = a carboxylate + phosphate + H(+)</text>
        <dbReference type="Rhea" id="RHEA:14965"/>
        <dbReference type="ChEBI" id="CHEBI:15377"/>
        <dbReference type="ChEBI" id="CHEBI:15378"/>
        <dbReference type="ChEBI" id="CHEBI:29067"/>
        <dbReference type="ChEBI" id="CHEBI:43474"/>
        <dbReference type="ChEBI" id="CHEBI:59918"/>
        <dbReference type="EC" id="3.6.1.7"/>
    </reaction>
</comment>
<evidence type="ECO:0000256" key="6">
    <source>
        <dbReference type="RuleBase" id="RU000553"/>
    </source>
</evidence>
<reference evidence="9 10" key="1">
    <citation type="submission" date="2021-01" db="EMBL/GenBank/DDBJ databases">
        <title>Genome seq and assembly of Nocardiodes sp. G10.</title>
        <authorList>
            <person name="Chhetri G."/>
        </authorList>
    </citation>
    <scope>NUCLEOTIDE SEQUENCE [LARGE SCALE GENOMIC DNA]</scope>
    <source>
        <strain evidence="9 10">G10</strain>
    </source>
</reference>
<evidence type="ECO:0000313" key="9">
    <source>
        <dbReference type="EMBL" id="MBL0747019.1"/>
    </source>
</evidence>
<evidence type="ECO:0000313" key="10">
    <source>
        <dbReference type="Proteomes" id="UP000636918"/>
    </source>
</evidence>
<dbReference type="Proteomes" id="UP000636918">
    <property type="component" value="Unassembled WGS sequence"/>
</dbReference>
<evidence type="ECO:0000256" key="1">
    <source>
        <dbReference type="ARBA" id="ARBA00005614"/>
    </source>
</evidence>
<sequence>MRRPRPSGHDRDMLAVQARVTGRVQGVSFRWCTQERARQLGVTGWVRNEPDGSVLVHAEGEDVAVDALVTWCRTGPSMARVTDVAVREAAASGATSFETRY</sequence>
<gene>
    <name evidence="9" type="ORF">JI751_05290</name>
</gene>
<dbReference type="PROSITE" id="PS51160">
    <property type="entry name" value="ACYLPHOSPHATASE_3"/>
    <property type="match status" value="1"/>
</dbReference>
<feature type="active site" evidence="5">
    <location>
        <position position="48"/>
    </location>
</feature>
<proteinExistence type="inferred from homology"/>
<evidence type="ECO:0000256" key="4">
    <source>
        <dbReference type="ARBA" id="ARBA00047645"/>
    </source>
</evidence>
<keyword evidence="10" id="KW-1185">Reference proteome</keyword>
<dbReference type="InterPro" id="IPR017968">
    <property type="entry name" value="Acylphosphatase_CS"/>
</dbReference>
<evidence type="ECO:0000259" key="8">
    <source>
        <dbReference type="PROSITE" id="PS51160"/>
    </source>
</evidence>
<accession>A0ABS1L5R6</accession>
<dbReference type="PRINTS" id="PR00112">
    <property type="entry name" value="ACYLPHPHTASE"/>
</dbReference>
<name>A0ABS1L5R6_9ACTN</name>
<evidence type="ECO:0000256" key="5">
    <source>
        <dbReference type="PROSITE-ProRule" id="PRU00520"/>
    </source>
</evidence>
<dbReference type="SUPFAM" id="SSF54975">
    <property type="entry name" value="Acylphosphatase/BLUF domain-like"/>
    <property type="match status" value="1"/>
</dbReference>
<keyword evidence="5 6" id="KW-0378">Hydrolase</keyword>
<dbReference type="PROSITE" id="PS00150">
    <property type="entry name" value="ACYLPHOSPHATASE_1"/>
    <property type="match status" value="1"/>
</dbReference>
<dbReference type="Gene3D" id="3.30.70.100">
    <property type="match status" value="1"/>
</dbReference>
<evidence type="ECO:0000256" key="7">
    <source>
        <dbReference type="RuleBase" id="RU004168"/>
    </source>
</evidence>
<comment type="caution">
    <text evidence="9">The sequence shown here is derived from an EMBL/GenBank/DDBJ whole genome shotgun (WGS) entry which is preliminary data.</text>
</comment>
<dbReference type="InterPro" id="IPR020456">
    <property type="entry name" value="Acylphosphatase"/>
</dbReference>
<dbReference type="InterPro" id="IPR001792">
    <property type="entry name" value="Acylphosphatase-like_dom"/>
</dbReference>
<protein>
    <recommendedName>
        <fullName evidence="3 5">Acylphosphatase</fullName>
        <ecNumber evidence="2 5">3.6.1.7</ecNumber>
    </recommendedName>
</protein>
<dbReference type="PANTHER" id="PTHR47268">
    <property type="entry name" value="ACYLPHOSPHATASE"/>
    <property type="match status" value="1"/>
</dbReference>
<comment type="similarity">
    <text evidence="1 7">Belongs to the acylphosphatase family.</text>
</comment>
<evidence type="ECO:0000256" key="3">
    <source>
        <dbReference type="ARBA" id="ARBA00015991"/>
    </source>
</evidence>
<dbReference type="Pfam" id="PF00708">
    <property type="entry name" value="Acylphosphatase"/>
    <property type="match status" value="1"/>
</dbReference>
<dbReference type="PROSITE" id="PS00151">
    <property type="entry name" value="ACYLPHOSPHATASE_2"/>
    <property type="match status" value="1"/>
</dbReference>
<dbReference type="InterPro" id="IPR036046">
    <property type="entry name" value="Acylphosphatase-like_dom_sf"/>
</dbReference>